<evidence type="ECO:0000259" key="9">
    <source>
        <dbReference type="Pfam" id="PF06747"/>
    </source>
</evidence>
<dbReference type="Gene3D" id="2.40.50.1000">
    <property type="match status" value="1"/>
</dbReference>
<feature type="domain" description="CHCH" evidence="9">
    <location>
        <begin position="180"/>
        <end position="213"/>
    </location>
</feature>
<evidence type="ECO:0000256" key="1">
    <source>
        <dbReference type="ARBA" id="ARBA00010254"/>
    </source>
</evidence>
<keyword evidence="2" id="KW-0699">rRNA-binding</keyword>
<evidence type="ECO:0000256" key="6">
    <source>
        <dbReference type="ARBA" id="ARBA00023274"/>
    </source>
</evidence>
<evidence type="ECO:0000256" key="7">
    <source>
        <dbReference type="RuleBase" id="RU003872"/>
    </source>
</evidence>
<keyword evidence="6 7" id="KW-0687">Ribonucleoprotein</keyword>
<feature type="domain" description="Small ribosomal subunit protein uS17 N-terminal" evidence="10">
    <location>
        <begin position="219"/>
        <end position="286"/>
    </location>
</feature>
<organism evidence="11 12">
    <name type="scientific">Deinandra increscens subsp. villosa</name>
    <dbReference type="NCBI Taxonomy" id="3103831"/>
    <lineage>
        <taxon>Eukaryota</taxon>
        <taxon>Viridiplantae</taxon>
        <taxon>Streptophyta</taxon>
        <taxon>Embryophyta</taxon>
        <taxon>Tracheophyta</taxon>
        <taxon>Spermatophyta</taxon>
        <taxon>Magnoliopsida</taxon>
        <taxon>eudicotyledons</taxon>
        <taxon>Gunneridae</taxon>
        <taxon>Pentapetalae</taxon>
        <taxon>asterids</taxon>
        <taxon>campanulids</taxon>
        <taxon>Asterales</taxon>
        <taxon>Asteraceae</taxon>
        <taxon>Asteroideae</taxon>
        <taxon>Heliantheae alliance</taxon>
        <taxon>Madieae</taxon>
        <taxon>Madiinae</taxon>
        <taxon>Deinandra</taxon>
    </lineage>
</organism>
<keyword evidence="12" id="KW-1185">Reference proteome</keyword>
<reference evidence="11 12" key="1">
    <citation type="submission" date="2024-04" db="EMBL/GenBank/DDBJ databases">
        <title>The reference genome of an endangered Asteraceae, Deinandra increscens subsp. villosa, native to the Central Coast of California.</title>
        <authorList>
            <person name="Guilliams M."/>
            <person name="Hasenstab-Lehman K."/>
            <person name="Meyer R."/>
            <person name="Mcevoy S."/>
        </authorList>
    </citation>
    <scope>NUCLEOTIDE SEQUENCE [LARGE SCALE GENOMIC DNA]</scope>
    <source>
        <tissue evidence="11">Leaf</tissue>
    </source>
</reference>
<dbReference type="FunFam" id="2.40.50.1000:FF:000003">
    <property type="entry name" value="40S ribosomal protein S11"/>
    <property type="match status" value="1"/>
</dbReference>
<feature type="compositionally biased region" description="Low complexity" evidence="8">
    <location>
        <begin position="79"/>
        <end position="104"/>
    </location>
</feature>
<dbReference type="InterPro" id="IPR012340">
    <property type="entry name" value="NA-bd_OB-fold"/>
</dbReference>
<dbReference type="Proteomes" id="UP001408789">
    <property type="component" value="Unassembled WGS sequence"/>
</dbReference>
<gene>
    <name evidence="11" type="ORF">SSX86_009640</name>
</gene>
<evidence type="ECO:0000313" key="11">
    <source>
        <dbReference type="EMBL" id="KAK9071072.1"/>
    </source>
</evidence>
<evidence type="ECO:0000256" key="2">
    <source>
        <dbReference type="ARBA" id="ARBA00022730"/>
    </source>
</evidence>
<dbReference type="EMBL" id="JBCNJP010000011">
    <property type="protein sequence ID" value="KAK9071072.1"/>
    <property type="molecule type" value="Genomic_DNA"/>
</dbReference>
<evidence type="ECO:0000256" key="8">
    <source>
        <dbReference type="SAM" id="MobiDB-lite"/>
    </source>
</evidence>
<dbReference type="PANTHER" id="PTHR10744">
    <property type="entry name" value="40S RIBOSOMAL PROTEIN S11 FAMILY MEMBER"/>
    <property type="match status" value="1"/>
</dbReference>
<sequence>MDASRTTRIVFDPVSNINQHHNVQLNSVTYNYSKPHHFRINKGLFVKSATCSHFSSLICCYLSLSLYFSRSLSLEINMPRRSSGGRSARAPARAPARSTPAPANRSPPPAPVQSGSGGSMLGGFGSAVAEGVAFGAGNAVAHRAVDAVIGPRTIRHETVPAAAAAASESVASGSSISDACGTHYKAFQDCINSSGSDISKCQFYMDMLSECRKGSGLATEKAFLKQPKVFLCSKKSGKGKRPGKGGNRFWKSIGLGFKTPREAIEGTYIDKKCPFTGDVSIRGRILAGTCNSAKMVRTIIVRRDYLHYVKKYQRYEKRHSNIPAHLSPCFRVREGDHVTIGQCRPLSKTVRFNVLKVIPAGSSGGGKKAFTGI</sequence>
<dbReference type="GO" id="GO:0006412">
    <property type="term" value="P:translation"/>
    <property type="evidence" value="ECO:0007669"/>
    <property type="project" value="InterPro"/>
</dbReference>
<dbReference type="GO" id="GO:0003735">
    <property type="term" value="F:structural constituent of ribosome"/>
    <property type="evidence" value="ECO:0007669"/>
    <property type="project" value="InterPro"/>
</dbReference>
<proteinExistence type="inferred from homology"/>
<accession>A0AAP0DEE8</accession>
<dbReference type="PANTHER" id="PTHR10744:SF9">
    <property type="entry name" value="40S RIBOSOMAL PROTEIN S11-RELATED"/>
    <property type="match status" value="1"/>
</dbReference>
<dbReference type="SUPFAM" id="SSF50249">
    <property type="entry name" value="Nucleic acid-binding proteins"/>
    <property type="match status" value="1"/>
</dbReference>
<dbReference type="PRINTS" id="PR00973">
    <property type="entry name" value="RIBOSOMALS17"/>
</dbReference>
<dbReference type="NCBIfam" id="TIGR03630">
    <property type="entry name" value="uS17_arch"/>
    <property type="match status" value="1"/>
</dbReference>
<keyword evidence="5" id="KW-1015">Disulfide bond</keyword>
<evidence type="ECO:0008006" key="13">
    <source>
        <dbReference type="Google" id="ProtNLM"/>
    </source>
</evidence>
<dbReference type="GO" id="GO:0022627">
    <property type="term" value="C:cytosolic small ribosomal subunit"/>
    <property type="evidence" value="ECO:0007669"/>
    <property type="project" value="TreeGrafter"/>
</dbReference>
<dbReference type="InterPro" id="IPR032440">
    <property type="entry name" value="Ribosomal_uS17_N"/>
</dbReference>
<evidence type="ECO:0000259" key="10">
    <source>
        <dbReference type="Pfam" id="PF16205"/>
    </source>
</evidence>
<dbReference type="InterPro" id="IPR009069">
    <property type="entry name" value="Cys_alpha_HP_mot_SF"/>
</dbReference>
<protein>
    <recommendedName>
        <fullName evidence="13">40S ribosomal protein S11</fullName>
    </recommendedName>
</protein>
<dbReference type="InterPro" id="IPR019979">
    <property type="entry name" value="Ribosomal_uS17_CS"/>
</dbReference>
<evidence type="ECO:0000256" key="5">
    <source>
        <dbReference type="ARBA" id="ARBA00023157"/>
    </source>
</evidence>
<comment type="caution">
    <text evidence="11">The sequence shown here is derived from an EMBL/GenBank/DDBJ whole genome shotgun (WGS) entry which is preliminary data.</text>
</comment>
<name>A0AAP0DEE8_9ASTR</name>
<dbReference type="Pfam" id="PF00366">
    <property type="entry name" value="Ribosomal_S17"/>
    <property type="match status" value="1"/>
</dbReference>
<evidence type="ECO:0000256" key="3">
    <source>
        <dbReference type="ARBA" id="ARBA00022884"/>
    </source>
</evidence>
<dbReference type="InterPro" id="IPR010625">
    <property type="entry name" value="CHCH"/>
</dbReference>
<dbReference type="GO" id="GO:0003729">
    <property type="term" value="F:mRNA binding"/>
    <property type="evidence" value="ECO:0007669"/>
    <property type="project" value="UniProtKB-ARBA"/>
</dbReference>
<dbReference type="SUPFAM" id="SSF47072">
    <property type="entry name" value="Cysteine alpha-hairpin motif"/>
    <property type="match status" value="1"/>
</dbReference>
<dbReference type="InterPro" id="IPR000266">
    <property type="entry name" value="Ribosomal_uS17"/>
</dbReference>
<keyword evidence="4 7" id="KW-0689">Ribosomal protein</keyword>
<comment type="similarity">
    <text evidence="1 7">Belongs to the universal ribosomal protein uS17 family.</text>
</comment>
<keyword evidence="3" id="KW-0694">RNA-binding</keyword>
<dbReference type="Pfam" id="PF16205">
    <property type="entry name" value="Ribosomal_S17_N"/>
    <property type="match status" value="1"/>
</dbReference>
<dbReference type="Pfam" id="PF06747">
    <property type="entry name" value="CHCH"/>
    <property type="match status" value="1"/>
</dbReference>
<dbReference type="GO" id="GO:0019843">
    <property type="term" value="F:rRNA binding"/>
    <property type="evidence" value="ECO:0007669"/>
    <property type="project" value="UniProtKB-KW"/>
</dbReference>
<evidence type="ECO:0000313" key="12">
    <source>
        <dbReference type="Proteomes" id="UP001408789"/>
    </source>
</evidence>
<dbReference type="PROSITE" id="PS00056">
    <property type="entry name" value="RIBOSOMAL_S17"/>
    <property type="match status" value="1"/>
</dbReference>
<evidence type="ECO:0000256" key="4">
    <source>
        <dbReference type="ARBA" id="ARBA00022980"/>
    </source>
</evidence>
<dbReference type="AlphaFoldDB" id="A0AAP0DEE8"/>
<dbReference type="InterPro" id="IPR028333">
    <property type="entry name" value="Ribosomal_uS17_arc/euk"/>
</dbReference>
<dbReference type="CDD" id="cd00364">
    <property type="entry name" value="Ribosomal_uS17"/>
    <property type="match status" value="1"/>
</dbReference>
<feature type="region of interest" description="Disordered" evidence="8">
    <location>
        <begin position="79"/>
        <end position="116"/>
    </location>
</feature>